<dbReference type="PANTHER" id="PTHR47476:SF2">
    <property type="entry name" value="ARABINOSE 5-PHOSPHATE ISOMERASE-RELATED"/>
    <property type="match status" value="1"/>
</dbReference>
<feature type="region of interest" description="Disordered" evidence="6">
    <location>
        <begin position="494"/>
        <end position="548"/>
    </location>
</feature>
<evidence type="ECO:0000313" key="9">
    <source>
        <dbReference type="EMBL" id="PWA52398.1"/>
    </source>
</evidence>
<evidence type="ECO:0000256" key="3">
    <source>
        <dbReference type="ARBA" id="ARBA00023122"/>
    </source>
</evidence>
<dbReference type="Proteomes" id="UP000245207">
    <property type="component" value="Unassembled WGS sequence"/>
</dbReference>
<keyword evidence="3 4" id="KW-0129">CBS domain</keyword>
<dbReference type="Pfam" id="PF01380">
    <property type="entry name" value="SIS"/>
    <property type="match status" value="1"/>
</dbReference>
<feature type="domain" description="SIS" evidence="8">
    <location>
        <begin position="51"/>
        <end position="194"/>
    </location>
</feature>
<feature type="compositionally biased region" description="Acidic residues" evidence="6">
    <location>
        <begin position="609"/>
        <end position="620"/>
    </location>
</feature>
<dbReference type="NCBIfam" id="TIGR00393">
    <property type="entry name" value="kpsF"/>
    <property type="match status" value="1"/>
</dbReference>
<dbReference type="InterPro" id="IPR000644">
    <property type="entry name" value="CBS_dom"/>
</dbReference>
<dbReference type="Gene3D" id="3.10.580.10">
    <property type="entry name" value="CBS-domain"/>
    <property type="match status" value="1"/>
</dbReference>
<evidence type="ECO:0000259" key="7">
    <source>
        <dbReference type="PROSITE" id="PS51371"/>
    </source>
</evidence>
<dbReference type="InterPro" id="IPR001347">
    <property type="entry name" value="SIS_dom"/>
</dbReference>
<comment type="caution">
    <text evidence="9">The sequence shown here is derived from an EMBL/GenBank/DDBJ whole genome shotgun (WGS) entry which is preliminary data.</text>
</comment>
<feature type="coiled-coil region" evidence="5">
    <location>
        <begin position="358"/>
        <end position="427"/>
    </location>
</feature>
<feature type="domain" description="CBS" evidence="7">
    <location>
        <begin position="220"/>
        <end position="282"/>
    </location>
</feature>
<sequence length="641" mass="71176">MGSLSHFQTNPCPENETQFIDPNKLKTLFNSQQKYLNTFFDKLDHTQTLLFTQTLLNTTGTIFITGIGKSGFVSKNISQTLVSLGIKSQFLSPVDALHGDIGILRDNDVVVMFSKSGNSEELVRLVPCVKAKGVFLISVTSVVGNVLNGLCDMNVHLPLERELCPFDLAPVTSTAIQMVFGCTVAIAIMDAKCLTKEGYAANHPAGRIGKSLIFKVKDVMKKQKELPVCREGDMIMDQLVELTSKGCGCLLVIDDDYHLLGTFTDGDLRRTLKASKEGIFKLTVGEMCNRTITADRMAVEAMKKMEAPPSPVQFLPVINEHNVVIGIVHCMELSAPLKLHRPFIPVMFLLCSKERQYVKENKRKNQDLNAKLFSLRTQKTELTNKIMEMRSTIGSMKDEQRALELTIDEKQNEIKLKESEIKDLKSSLQTPPKVWSVSSDDPSNREVNLTNKATTTRVRSWFGLSSNGQKPNQEKFVEGHKEVINPNIKVQKPVDEEQRGSGKLVSSKEHETRDLTVGSDDAKIVSGNTTDSRLTTKDTGGLKETGNSLSIKGRSFIGAIETRTDGQINKSQLEAKREVGPTEVTRFKSRNYSNDEVHRAANKTISEAESTDEDEPEIEADTNTSTESRNGSEADQDYTDD</sequence>
<organism evidence="9 10">
    <name type="scientific">Artemisia annua</name>
    <name type="common">Sweet wormwood</name>
    <dbReference type="NCBI Taxonomy" id="35608"/>
    <lineage>
        <taxon>Eukaryota</taxon>
        <taxon>Viridiplantae</taxon>
        <taxon>Streptophyta</taxon>
        <taxon>Embryophyta</taxon>
        <taxon>Tracheophyta</taxon>
        <taxon>Spermatophyta</taxon>
        <taxon>Magnoliopsida</taxon>
        <taxon>eudicotyledons</taxon>
        <taxon>Gunneridae</taxon>
        <taxon>Pentapetalae</taxon>
        <taxon>asterids</taxon>
        <taxon>campanulids</taxon>
        <taxon>Asterales</taxon>
        <taxon>Asteraceae</taxon>
        <taxon>Asteroideae</taxon>
        <taxon>Anthemideae</taxon>
        <taxon>Artemisiinae</taxon>
        <taxon>Artemisia</taxon>
    </lineage>
</organism>
<dbReference type="InterPro" id="IPR004800">
    <property type="entry name" value="KdsD/KpsF-type"/>
</dbReference>
<dbReference type="OrthoDB" id="1872003at2759"/>
<evidence type="ECO:0000256" key="1">
    <source>
        <dbReference type="ARBA" id="ARBA00008165"/>
    </source>
</evidence>
<evidence type="ECO:0000256" key="6">
    <source>
        <dbReference type="SAM" id="MobiDB-lite"/>
    </source>
</evidence>
<feature type="region of interest" description="Disordered" evidence="6">
    <location>
        <begin position="586"/>
        <end position="641"/>
    </location>
</feature>
<dbReference type="EMBL" id="PKPP01007800">
    <property type="protein sequence ID" value="PWA52398.1"/>
    <property type="molecule type" value="Genomic_DNA"/>
</dbReference>
<dbReference type="STRING" id="35608.A0A2U1LTS1"/>
<evidence type="ECO:0000313" key="10">
    <source>
        <dbReference type="Proteomes" id="UP000245207"/>
    </source>
</evidence>
<evidence type="ECO:0000256" key="4">
    <source>
        <dbReference type="PROSITE-ProRule" id="PRU00703"/>
    </source>
</evidence>
<dbReference type="GO" id="GO:0016853">
    <property type="term" value="F:isomerase activity"/>
    <property type="evidence" value="ECO:0007669"/>
    <property type="project" value="UniProtKB-KW"/>
</dbReference>
<dbReference type="Gene3D" id="3.40.50.10490">
    <property type="entry name" value="Glucose-6-phosphate isomerase like protein, domain 1"/>
    <property type="match status" value="1"/>
</dbReference>
<dbReference type="GO" id="GO:0097367">
    <property type="term" value="F:carbohydrate derivative binding"/>
    <property type="evidence" value="ECO:0007669"/>
    <property type="project" value="InterPro"/>
</dbReference>
<feature type="compositionally biased region" description="Polar residues" evidence="6">
    <location>
        <begin position="621"/>
        <end position="633"/>
    </location>
</feature>
<dbReference type="Pfam" id="PF00571">
    <property type="entry name" value="CBS"/>
    <property type="match status" value="1"/>
</dbReference>
<keyword evidence="9" id="KW-0413">Isomerase</keyword>
<comment type="similarity">
    <text evidence="1">Belongs to the SIS family. GutQ/KpsF subfamily.</text>
</comment>
<dbReference type="CDD" id="cd04604">
    <property type="entry name" value="CBS_pair_SIS_assoc"/>
    <property type="match status" value="1"/>
</dbReference>
<dbReference type="InterPro" id="IPR046348">
    <property type="entry name" value="SIS_dom_sf"/>
</dbReference>
<name>A0A2U1LTS1_ARTAN</name>
<keyword evidence="10" id="KW-1185">Reference proteome</keyword>
<reference evidence="9 10" key="1">
    <citation type="journal article" date="2018" name="Mol. Plant">
        <title>The genome of Artemisia annua provides insight into the evolution of Asteraceae family and artemisinin biosynthesis.</title>
        <authorList>
            <person name="Shen Q."/>
            <person name="Zhang L."/>
            <person name="Liao Z."/>
            <person name="Wang S."/>
            <person name="Yan T."/>
            <person name="Shi P."/>
            <person name="Liu M."/>
            <person name="Fu X."/>
            <person name="Pan Q."/>
            <person name="Wang Y."/>
            <person name="Lv Z."/>
            <person name="Lu X."/>
            <person name="Zhang F."/>
            <person name="Jiang W."/>
            <person name="Ma Y."/>
            <person name="Chen M."/>
            <person name="Hao X."/>
            <person name="Li L."/>
            <person name="Tang Y."/>
            <person name="Lv G."/>
            <person name="Zhou Y."/>
            <person name="Sun X."/>
            <person name="Brodelius P.E."/>
            <person name="Rose J.K.C."/>
            <person name="Tang K."/>
        </authorList>
    </citation>
    <scope>NUCLEOTIDE SEQUENCE [LARGE SCALE GENOMIC DNA]</scope>
    <source>
        <strain evidence="10">cv. Huhao1</strain>
        <tissue evidence="9">Leaf</tissue>
    </source>
</reference>
<dbReference type="InterPro" id="IPR046342">
    <property type="entry name" value="CBS_dom_sf"/>
</dbReference>
<protein>
    <submittedName>
        <fullName evidence="9">Sugar isomerase (SIS) family protein</fullName>
    </submittedName>
</protein>
<evidence type="ECO:0000256" key="5">
    <source>
        <dbReference type="SAM" id="Coils"/>
    </source>
</evidence>
<feature type="compositionally biased region" description="Basic and acidic residues" evidence="6">
    <location>
        <begin position="494"/>
        <end position="514"/>
    </location>
</feature>
<dbReference type="AlphaFoldDB" id="A0A2U1LTS1"/>
<accession>A0A2U1LTS1</accession>
<evidence type="ECO:0000259" key="8">
    <source>
        <dbReference type="PROSITE" id="PS51464"/>
    </source>
</evidence>
<gene>
    <name evidence="9" type="ORF">CTI12_AA455010</name>
</gene>
<proteinExistence type="inferred from homology"/>
<dbReference type="GO" id="GO:1901135">
    <property type="term" value="P:carbohydrate derivative metabolic process"/>
    <property type="evidence" value="ECO:0007669"/>
    <property type="project" value="InterPro"/>
</dbReference>
<dbReference type="PANTHER" id="PTHR47476">
    <property type="match status" value="1"/>
</dbReference>
<dbReference type="PROSITE" id="PS51371">
    <property type="entry name" value="CBS"/>
    <property type="match status" value="1"/>
</dbReference>
<evidence type="ECO:0000256" key="2">
    <source>
        <dbReference type="ARBA" id="ARBA00022737"/>
    </source>
</evidence>
<keyword evidence="5" id="KW-0175">Coiled coil</keyword>
<dbReference type="InterPro" id="IPR035474">
    <property type="entry name" value="SIS_Kpsf"/>
</dbReference>
<dbReference type="PROSITE" id="PS51464">
    <property type="entry name" value="SIS"/>
    <property type="match status" value="1"/>
</dbReference>
<keyword evidence="2" id="KW-0677">Repeat</keyword>
<dbReference type="CDD" id="cd05014">
    <property type="entry name" value="SIS_Kpsf"/>
    <property type="match status" value="1"/>
</dbReference>
<dbReference type="SUPFAM" id="SSF53697">
    <property type="entry name" value="SIS domain"/>
    <property type="match status" value="1"/>
</dbReference>
<dbReference type="GO" id="GO:0005975">
    <property type="term" value="P:carbohydrate metabolic process"/>
    <property type="evidence" value="ECO:0007669"/>
    <property type="project" value="InterPro"/>
</dbReference>